<dbReference type="Pfam" id="PF01041">
    <property type="entry name" value="DegT_DnrJ_EryC1"/>
    <property type="match status" value="1"/>
</dbReference>
<dbReference type="InterPro" id="IPR000653">
    <property type="entry name" value="DegT/StrS_aminotransferase"/>
</dbReference>
<reference evidence="6 7" key="1">
    <citation type="submission" date="2019-12" db="EMBL/GenBank/DDBJ databases">
        <title>Genomic-based taxomic classification of the family Erythrobacteraceae.</title>
        <authorList>
            <person name="Xu L."/>
        </authorList>
    </citation>
    <scope>NUCLEOTIDE SEQUENCE [LARGE SCALE GENOMIC DNA]</scope>
    <source>
        <strain evidence="6 7">KEMB 9005-328</strain>
    </source>
</reference>
<name>A0A845ALR6_9SPHN</name>
<dbReference type="Proteomes" id="UP000439780">
    <property type="component" value="Unassembled WGS sequence"/>
</dbReference>
<protein>
    <submittedName>
        <fullName evidence="6">Erythromycin biosynthesis sensory transduction protein eryC1</fullName>
    </submittedName>
</protein>
<keyword evidence="1 4" id="KW-0663">Pyridoxal phosphate</keyword>
<organism evidence="6 7">
    <name type="scientific">Qipengyuania algicida</name>
    <dbReference type="NCBI Taxonomy" id="1836209"/>
    <lineage>
        <taxon>Bacteria</taxon>
        <taxon>Pseudomonadati</taxon>
        <taxon>Pseudomonadota</taxon>
        <taxon>Alphaproteobacteria</taxon>
        <taxon>Sphingomonadales</taxon>
        <taxon>Erythrobacteraceae</taxon>
        <taxon>Qipengyuania</taxon>
    </lineage>
</organism>
<evidence type="ECO:0000256" key="4">
    <source>
        <dbReference type="PIRSR" id="PIRSR000390-2"/>
    </source>
</evidence>
<gene>
    <name evidence="6" type="ORF">GRI58_03865</name>
</gene>
<accession>A0A845ALR6</accession>
<evidence type="ECO:0000256" key="3">
    <source>
        <dbReference type="PIRSR" id="PIRSR000390-1"/>
    </source>
</evidence>
<dbReference type="AlphaFoldDB" id="A0A845ALR6"/>
<dbReference type="InterPro" id="IPR015424">
    <property type="entry name" value="PyrdxlP-dep_Trfase"/>
</dbReference>
<sequence>MNVNFLDLRSNYESIQSEVEAAVLRSLRSGQYIGGPEVEAFESEYAQFCESEYCVAVANGLEALQLSIVALGIGAGHEVLVPSNTFIATWLAVSHCGATCIPIEPDPATWNIDPRRIEESISDKTRAVIPVHLYGQPAAIDPILAIAERYSLNVIEDAAQAHGARYLGRRIGSHSKLCTWSFYPGKNLGALGDAGAITTNDASLAEKLRLLRNYGSIVRYHHLERGYNSRMDPVQAAILRVKLPYLEGWNERRRAIARRYQEGLASVPNIVVPTVAEGVEPVWHLYCILHPERDRLRVLLQQSGVETLIHYPVPPHRQAAYRDCDFRGRSLEIAENYADHSLSLPIDPMMSDNQVDYVIQAVVQAVKLV</sequence>
<evidence type="ECO:0000313" key="7">
    <source>
        <dbReference type="Proteomes" id="UP000439780"/>
    </source>
</evidence>
<dbReference type="InterPro" id="IPR015422">
    <property type="entry name" value="PyrdxlP-dep_Trfase_small"/>
</dbReference>
<evidence type="ECO:0000256" key="5">
    <source>
        <dbReference type="RuleBase" id="RU004508"/>
    </source>
</evidence>
<comment type="similarity">
    <text evidence="2 5">Belongs to the DegT/DnrJ/EryC1 family.</text>
</comment>
<dbReference type="PANTHER" id="PTHR30244:SF36">
    <property type="entry name" value="3-OXO-GLUCOSE-6-PHOSPHATE:GLUTAMATE AMINOTRANSFERASE"/>
    <property type="match status" value="1"/>
</dbReference>
<evidence type="ECO:0000313" key="6">
    <source>
        <dbReference type="EMBL" id="MXP27958.1"/>
    </source>
</evidence>
<dbReference type="PANTHER" id="PTHR30244">
    <property type="entry name" value="TRANSAMINASE"/>
    <property type="match status" value="1"/>
</dbReference>
<dbReference type="SUPFAM" id="SSF53383">
    <property type="entry name" value="PLP-dependent transferases"/>
    <property type="match status" value="1"/>
</dbReference>
<keyword evidence="7" id="KW-1185">Reference proteome</keyword>
<dbReference type="GO" id="GO:0030170">
    <property type="term" value="F:pyridoxal phosphate binding"/>
    <property type="evidence" value="ECO:0007669"/>
    <property type="project" value="TreeGrafter"/>
</dbReference>
<proteinExistence type="inferred from homology"/>
<evidence type="ECO:0000256" key="1">
    <source>
        <dbReference type="ARBA" id="ARBA00022898"/>
    </source>
</evidence>
<dbReference type="Gene3D" id="3.90.1150.10">
    <property type="entry name" value="Aspartate Aminotransferase, domain 1"/>
    <property type="match status" value="1"/>
</dbReference>
<dbReference type="GO" id="GO:0000271">
    <property type="term" value="P:polysaccharide biosynthetic process"/>
    <property type="evidence" value="ECO:0007669"/>
    <property type="project" value="TreeGrafter"/>
</dbReference>
<dbReference type="EMBL" id="WTYA01000002">
    <property type="protein sequence ID" value="MXP27958.1"/>
    <property type="molecule type" value="Genomic_DNA"/>
</dbReference>
<dbReference type="RefSeq" id="WP_160752249.1">
    <property type="nucleotide sequence ID" value="NZ_WTYA01000002.1"/>
</dbReference>
<feature type="active site" description="Proton acceptor" evidence="3">
    <location>
        <position position="186"/>
    </location>
</feature>
<dbReference type="PIRSF" id="PIRSF000390">
    <property type="entry name" value="PLP_StrS"/>
    <property type="match status" value="1"/>
</dbReference>
<dbReference type="InterPro" id="IPR015421">
    <property type="entry name" value="PyrdxlP-dep_Trfase_major"/>
</dbReference>
<dbReference type="OrthoDB" id="9768668at2"/>
<dbReference type="Gene3D" id="3.40.640.10">
    <property type="entry name" value="Type I PLP-dependent aspartate aminotransferase-like (Major domain)"/>
    <property type="match status" value="1"/>
</dbReference>
<comment type="caution">
    <text evidence="6">The sequence shown here is derived from an EMBL/GenBank/DDBJ whole genome shotgun (WGS) entry which is preliminary data.</text>
</comment>
<feature type="modified residue" description="N6-(pyridoxal phosphate)lysine" evidence="4">
    <location>
        <position position="186"/>
    </location>
</feature>
<evidence type="ECO:0000256" key="2">
    <source>
        <dbReference type="ARBA" id="ARBA00037999"/>
    </source>
</evidence>
<dbReference type="CDD" id="cd00616">
    <property type="entry name" value="AHBA_syn"/>
    <property type="match status" value="1"/>
</dbReference>
<dbReference type="GO" id="GO:0008483">
    <property type="term" value="F:transaminase activity"/>
    <property type="evidence" value="ECO:0007669"/>
    <property type="project" value="TreeGrafter"/>
</dbReference>